<evidence type="ECO:0000256" key="1">
    <source>
        <dbReference type="ARBA" id="ARBA00008069"/>
    </source>
</evidence>
<dbReference type="HAMAP" id="MF_00120">
    <property type="entry name" value="GatA"/>
    <property type="match status" value="1"/>
</dbReference>
<dbReference type="InterPro" id="IPR023631">
    <property type="entry name" value="Amidase_dom"/>
</dbReference>
<dbReference type="GO" id="GO:0030956">
    <property type="term" value="C:glutamyl-tRNA(Gln) amidotransferase complex"/>
    <property type="evidence" value="ECO:0007669"/>
    <property type="project" value="InterPro"/>
</dbReference>
<keyword evidence="6 10" id="KW-0547">Nucleotide-binding</keyword>
<evidence type="ECO:0000256" key="7">
    <source>
        <dbReference type="ARBA" id="ARBA00022840"/>
    </source>
</evidence>
<evidence type="ECO:0000256" key="2">
    <source>
        <dbReference type="ARBA" id="ARBA00011123"/>
    </source>
</evidence>
<organism evidence="12 15">
    <name type="scientific">Microbulbifer hydrolyticus</name>
    <dbReference type="NCBI Taxonomy" id="48074"/>
    <lineage>
        <taxon>Bacteria</taxon>
        <taxon>Pseudomonadati</taxon>
        <taxon>Pseudomonadota</taxon>
        <taxon>Gammaproteobacteria</taxon>
        <taxon>Cellvibrionales</taxon>
        <taxon>Microbulbiferaceae</taxon>
        <taxon>Microbulbifer</taxon>
    </lineage>
</organism>
<name>A0A6P1T6J2_9GAMM</name>
<dbReference type="GO" id="GO:0050567">
    <property type="term" value="F:glutaminyl-tRNA synthase (glutamine-hydrolyzing) activity"/>
    <property type="evidence" value="ECO:0007669"/>
    <property type="project" value="UniProtKB-UniRule"/>
</dbReference>
<evidence type="ECO:0000313" key="12">
    <source>
        <dbReference type="EMBL" id="MBB5212777.1"/>
    </source>
</evidence>
<evidence type="ECO:0000256" key="10">
    <source>
        <dbReference type="HAMAP-Rule" id="MF_00120"/>
    </source>
</evidence>
<gene>
    <name evidence="10 13" type="primary">gatA</name>
    <name evidence="13" type="ORF">GTQ55_05065</name>
    <name evidence="12" type="ORF">HNQ53_003018</name>
</gene>
<sequence>MHQLTIAEIVRGLRDRQFSSVEITSHLLERIQQLDGQYNSFITVTGDQALKEAAAADARLAEGNAHALCGVPIAHKDIFCTNGVRTSCGSKMLDNFVPPYDATVVDNFQQAGAVSLGKTNMDEFAMGSSNESSFYGPVKNPWDVQRVPGGSSGGSAAAVAARLVPGTTASDTGGSIRQPAALTGTTGLKPTYGRVSRWGMIAFASSLDQGGPITRTAEDAALMLSVMASSDKKDSTCLDRPAQDYTANLNDSIQGLKIGVPKEYFGEGLDSEIGARVQEALKEYEKLGAELVEISLPHTHLAVPAYYVIAPAEASANLSRFDGVRYGYRCENPADLRDLYMRSRGEGFGEEVKRRILVGSYALSAGYYDAYYNKAQQVRRLIKQDFVDAFSKVDVIMGPTAPNPAFKLGEKNADPVAMYLEDIYTIATNLAGLPGMSLPCGFAHNLPVGLQITGNYLDEARMLNVAHQFQQASDWHQKSAPTAE</sequence>
<dbReference type="EC" id="6.3.5.7" evidence="3 10"/>
<evidence type="ECO:0000256" key="9">
    <source>
        <dbReference type="ARBA" id="ARBA00047407"/>
    </source>
</evidence>
<dbReference type="PANTHER" id="PTHR11895:SF151">
    <property type="entry name" value="GLUTAMYL-TRNA(GLN) AMIDOTRANSFERASE SUBUNIT A"/>
    <property type="match status" value="1"/>
</dbReference>
<evidence type="ECO:0000256" key="6">
    <source>
        <dbReference type="ARBA" id="ARBA00022741"/>
    </source>
</evidence>
<dbReference type="OrthoDB" id="9811471at2"/>
<evidence type="ECO:0000256" key="8">
    <source>
        <dbReference type="ARBA" id="ARBA00022917"/>
    </source>
</evidence>
<comment type="subunit">
    <text evidence="2 10">Heterotrimer of A, B and C subunits.</text>
</comment>
<dbReference type="InterPro" id="IPR000120">
    <property type="entry name" value="Amidase"/>
</dbReference>
<comment type="function">
    <text evidence="10">Allows the formation of correctly charged Gln-tRNA(Gln) through the transamidation of misacylated Glu-tRNA(Gln) in organisms which lack glutaminyl-tRNA synthetase. The reaction takes place in the presence of glutamine and ATP through an activated gamma-phospho-Glu-tRNA(Gln).</text>
</comment>
<evidence type="ECO:0000256" key="5">
    <source>
        <dbReference type="ARBA" id="ARBA00022598"/>
    </source>
</evidence>
<dbReference type="SUPFAM" id="SSF75304">
    <property type="entry name" value="Amidase signature (AS) enzymes"/>
    <property type="match status" value="1"/>
</dbReference>
<dbReference type="Proteomes" id="UP000563601">
    <property type="component" value="Unassembled WGS sequence"/>
</dbReference>
<dbReference type="PROSITE" id="PS00571">
    <property type="entry name" value="AMIDASES"/>
    <property type="match status" value="1"/>
</dbReference>
<evidence type="ECO:0000313" key="14">
    <source>
        <dbReference type="Proteomes" id="UP000464675"/>
    </source>
</evidence>
<evidence type="ECO:0000256" key="4">
    <source>
        <dbReference type="ARBA" id="ARBA00014428"/>
    </source>
</evidence>
<comment type="catalytic activity">
    <reaction evidence="9 10">
        <text>L-glutamyl-tRNA(Gln) + L-glutamine + ATP + H2O = L-glutaminyl-tRNA(Gln) + L-glutamate + ADP + phosphate + H(+)</text>
        <dbReference type="Rhea" id="RHEA:17521"/>
        <dbReference type="Rhea" id="RHEA-COMP:9681"/>
        <dbReference type="Rhea" id="RHEA-COMP:9684"/>
        <dbReference type="ChEBI" id="CHEBI:15377"/>
        <dbReference type="ChEBI" id="CHEBI:15378"/>
        <dbReference type="ChEBI" id="CHEBI:29985"/>
        <dbReference type="ChEBI" id="CHEBI:30616"/>
        <dbReference type="ChEBI" id="CHEBI:43474"/>
        <dbReference type="ChEBI" id="CHEBI:58359"/>
        <dbReference type="ChEBI" id="CHEBI:78520"/>
        <dbReference type="ChEBI" id="CHEBI:78521"/>
        <dbReference type="ChEBI" id="CHEBI:456216"/>
        <dbReference type="EC" id="6.3.5.7"/>
    </reaction>
</comment>
<dbReference type="GO" id="GO:0006412">
    <property type="term" value="P:translation"/>
    <property type="evidence" value="ECO:0007669"/>
    <property type="project" value="UniProtKB-UniRule"/>
</dbReference>
<proteinExistence type="inferred from homology"/>
<protein>
    <recommendedName>
        <fullName evidence="4 10">Glutamyl-tRNA(Gln) amidotransferase subunit A</fullName>
        <shortName evidence="10">Glu-ADT subunit A</shortName>
        <ecNumber evidence="3 10">6.3.5.7</ecNumber>
    </recommendedName>
</protein>
<feature type="active site" description="Charge relay system" evidence="10">
    <location>
        <position position="76"/>
    </location>
</feature>
<dbReference type="EMBL" id="JACHHR010000004">
    <property type="protein sequence ID" value="MBB5212777.1"/>
    <property type="molecule type" value="Genomic_DNA"/>
</dbReference>
<dbReference type="Pfam" id="PF01425">
    <property type="entry name" value="Amidase"/>
    <property type="match status" value="1"/>
</dbReference>
<comment type="similarity">
    <text evidence="1 10">Belongs to the amidase family. GatA subfamily.</text>
</comment>
<reference evidence="12 15" key="2">
    <citation type="submission" date="2020-08" db="EMBL/GenBank/DDBJ databases">
        <title>Genomic Encyclopedia of Type Strains, Phase IV (KMG-IV): sequencing the most valuable type-strain genomes for metagenomic binning, comparative biology and taxonomic classification.</title>
        <authorList>
            <person name="Goeker M."/>
        </authorList>
    </citation>
    <scope>NUCLEOTIDE SEQUENCE [LARGE SCALE GENOMIC DNA]</scope>
    <source>
        <strain evidence="12 15">DSM 11525</strain>
    </source>
</reference>
<dbReference type="InterPro" id="IPR036928">
    <property type="entry name" value="AS_sf"/>
</dbReference>
<keyword evidence="5 10" id="KW-0436">Ligase</keyword>
<feature type="domain" description="Amidase" evidence="11">
    <location>
        <begin position="22"/>
        <end position="463"/>
    </location>
</feature>
<evidence type="ECO:0000313" key="15">
    <source>
        <dbReference type="Proteomes" id="UP000563601"/>
    </source>
</evidence>
<dbReference type="InterPro" id="IPR004412">
    <property type="entry name" value="GatA"/>
</dbReference>
<feature type="active site" description="Acyl-ester intermediate" evidence="10">
    <location>
        <position position="175"/>
    </location>
</feature>
<dbReference type="GO" id="GO:0005524">
    <property type="term" value="F:ATP binding"/>
    <property type="evidence" value="ECO:0007669"/>
    <property type="project" value="UniProtKB-KW"/>
</dbReference>
<dbReference type="NCBIfam" id="TIGR00132">
    <property type="entry name" value="gatA"/>
    <property type="match status" value="1"/>
</dbReference>
<dbReference type="Gene3D" id="3.90.1300.10">
    <property type="entry name" value="Amidase signature (AS) domain"/>
    <property type="match status" value="1"/>
</dbReference>
<dbReference type="PANTHER" id="PTHR11895">
    <property type="entry name" value="TRANSAMIDASE"/>
    <property type="match status" value="1"/>
</dbReference>
<keyword evidence="14" id="KW-1185">Reference proteome</keyword>
<evidence type="ECO:0000313" key="13">
    <source>
        <dbReference type="EMBL" id="QHQ38424.1"/>
    </source>
</evidence>
<reference evidence="13 14" key="1">
    <citation type="submission" date="2020-01" db="EMBL/GenBank/DDBJ databases">
        <title>The possibility of degradation of plastic by Microbulbifer hydrolyticus IRE-31.</title>
        <authorList>
            <person name="Liu L."/>
        </authorList>
    </citation>
    <scope>NUCLEOTIDE SEQUENCE [LARGE SCALE GENOMIC DNA]</scope>
    <source>
        <strain evidence="13 14">IRE-31</strain>
    </source>
</reference>
<evidence type="ECO:0000256" key="3">
    <source>
        <dbReference type="ARBA" id="ARBA00012739"/>
    </source>
</evidence>
<dbReference type="Proteomes" id="UP000464675">
    <property type="component" value="Chromosome"/>
</dbReference>
<dbReference type="RefSeq" id="WP_161857759.1">
    <property type="nucleotide sequence ID" value="NZ_CP047491.1"/>
</dbReference>
<keyword evidence="7 10" id="KW-0067">ATP-binding</keyword>
<feature type="active site" description="Charge relay system" evidence="10">
    <location>
        <position position="151"/>
    </location>
</feature>
<evidence type="ECO:0000259" key="11">
    <source>
        <dbReference type="Pfam" id="PF01425"/>
    </source>
</evidence>
<dbReference type="EMBL" id="CP047491">
    <property type="protein sequence ID" value="QHQ38424.1"/>
    <property type="molecule type" value="Genomic_DNA"/>
</dbReference>
<accession>A0A6P1T6J2</accession>
<keyword evidence="8 10" id="KW-0648">Protein biosynthesis</keyword>
<dbReference type="AlphaFoldDB" id="A0A6P1T6J2"/>
<dbReference type="InterPro" id="IPR020556">
    <property type="entry name" value="Amidase_CS"/>
</dbReference>